<accession>A0A0E9UYZ4</accession>
<evidence type="ECO:0000313" key="1">
    <source>
        <dbReference type="EMBL" id="JAH70213.1"/>
    </source>
</evidence>
<reference evidence="1" key="2">
    <citation type="journal article" date="2015" name="Fish Shellfish Immunol.">
        <title>Early steps in the European eel (Anguilla anguilla)-Vibrio vulnificus interaction in the gills: Role of the RtxA13 toxin.</title>
        <authorList>
            <person name="Callol A."/>
            <person name="Pajuelo D."/>
            <person name="Ebbesson L."/>
            <person name="Teles M."/>
            <person name="MacKenzie S."/>
            <person name="Amaro C."/>
        </authorList>
    </citation>
    <scope>NUCLEOTIDE SEQUENCE</scope>
</reference>
<proteinExistence type="predicted"/>
<organism evidence="1">
    <name type="scientific">Anguilla anguilla</name>
    <name type="common">European freshwater eel</name>
    <name type="synonym">Muraena anguilla</name>
    <dbReference type="NCBI Taxonomy" id="7936"/>
    <lineage>
        <taxon>Eukaryota</taxon>
        <taxon>Metazoa</taxon>
        <taxon>Chordata</taxon>
        <taxon>Craniata</taxon>
        <taxon>Vertebrata</taxon>
        <taxon>Euteleostomi</taxon>
        <taxon>Actinopterygii</taxon>
        <taxon>Neopterygii</taxon>
        <taxon>Teleostei</taxon>
        <taxon>Anguilliformes</taxon>
        <taxon>Anguillidae</taxon>
        <taxon>Anguilla</taxon>
    </lineage>
</organism>
<protein>
    <submittedName>
        <fullName evidence="1">Uncharacterized protein</fullName>
    </submittedName>
</protein>
<sequence length="33" mass="3870">MPRVTRNSTCGDEKLFRHFKYSATTRPWGQDLA</sequence>
<dbReference type="EMBL" id="GBXM01038364">
    <property type="protein sequence ID" value="JAH70213.1"/>
    <property type="molecule type" value="Transcribed_RNA"/>
</dbReference>
<name>A0A0E9UYZ4_ANGAN</name>
<reference evidence="1" key="1">
    <citation type="submission" date="2014-11" db="EMBL/GenBank/DDBJ databases">
        <authorList>
            <person name="Amaro Gonzalez C."/>
        </authorList>
    </citation>
    <scope>NUCLEOTIDE SEQUENCE</scope>
</reference>
<dbReference type="AlphaFoldDB" id="A0A0E9UYZ4"/>